<evidence type="ECO:0000256" key="1">
    <source>
        <dbReference type="ARBA" id="ARBA00004608"/>
    </source>
</evidence>
<dbReference type="PANTHER" id="PTHR22761">
    <property type="entry name" value="CHARGED MULTIVESICULAR BODY PROTEIN"/>
    <property type="match status" value="1"/>
</dbReference>
<dbReference type="Pfam" id="PF03357">
    <property type="entry name" value="Snf7"/>
    <property type="match status" value="1"/>
</dbReference>
<keyword evidence="4" id="KW-0967">Endosome</keyword>
<dbReference type="OMA" id="RAKQPAM"/>
<evidence type="ECO:0000256" key="2">
    <source>
        <dbReference type="ARBA" id="ARBA00006190"/>
    </source>
</evidence>
<accession>K0SKU6</accession>
<evidence type="ECO:0000256" key="6">
    <source>
        <dbReference type="ARBA" id="ARBA00023136"/>
    </source>
</evidence>
<comment type="subcellular location">
    <subcellularLocation>
        <location evidence="1">Endosome membrane</location>
    </subcellularLocation>
</comment>
<keyword evidence="5" id="KW-0653">Protein transport</keyword>
<dbReference type="PANTHER" id="PTHR22761:SF5">
    <property type="entry name" value="CHARGED MULTIVESICULAR BODY PROTEIN 6"/>
    <property type="match status" value="1"/>
</dbReference>
<dbReference type="InterPro" id="IPR005024">
    <property type="entry name" value="Snf7_fam"/>
</dbReference>
<keyword evidence="3" id="KW-0813">Transport</keyword>
<keyword evidence="9" id="KW-1185">Reference proteome</keyword>
<feature type="compositionally biased region" description="Polar residues" evidence="7">
    <location>
        <begin position="1"/>
        <end position="18"/>
    </location>
</feature>
<organism evidence="8 9">
    <name type="scientific">Thalassiosira oceanica</name>
    <name type="common">Marine diatom</name>
    <dbReference type="NCBI Taxonomy" id="159749"/>
    <lineage>
        <taxon>Eukaryota</taxon>
        <taxon>Sar</taxon>
        <taxon>Stramenopiles</taxon>
        <taxon>Ochrophyta</taxon>
        <taxon>Bacillariophyta</taxon>
        <taxon>Coscinodiscophyceae</taxon>
        <taxon>Thalassiosirophycidae</taxon>
        <taxon>Thalassiosirales</taxon>
        <taxon>Thalassiosiraceae</taxon>
        <taxon>Thalassiosira</taxon>
    </lineage>
</organism>
<evidence type="ECO:0000256" key="5">
    <source>
        <dbReference type="ARBA" id="ARBA00022927"/>
    </source>
</evidence>
<name>K0SKU6_THAOC</name>
<evidence type="ECO:0000256" key="7">
    <source>
        <dbReference type="SAM" id="MobiDB-lite"/>
    </source>
</evidence>
<comment type="caution">
    <text evidence="8">The sequence shown here is derived from an EMBL/GenBank/DDBJ whole genome shotgun (WGS) entry which is preliminary data.</text>
</comment>
<evidence type="ECO:0000256" key="4">
    <source>
        <dbReference type="ARBA" id="ARBA00022753"/>
    </source>
</evidence>
<dbReference type="Gene3D" id="6.10.140.1230">
    <property type="match status" value="1"/>
</dbReference>
<keyword evidence="6" id="KW-0472">Membrane</keyword>
<dbReference type="GO" id="GO:0032511">
    <property type="term" value="P:late endosome to vacuole transport via multivesicular body sorting pathway"/>
    <property type="evidence" value="ECO:0007669"/>
    <property type="project" value="TreeGrafter"/>
</dbReference>
<reference evidence="8 9" key="1">
    <citation type="journal article" date="2012" name="Genome Biol.">
        <title>Genome and low-iron response of an oceanic diatom adapted to chronic iron limitation.</title>
        <authorList>
            <person name="Lommer M."/>
            <person name="Specht M."/>
            <person name="Roy A.S."/>
            <person name="Kraemer L."/>
            <person name="Andreson R."/>
            <person name="Gutowska M.A."/>
            <person name="Wolf J."/>
            <person name="Bergner S.V."/>
            <person name="Schilhabel M.B."/>
            <person name="Klostermeier U.C."/>
            <person name="Beiko R.G."/>
            <person name="Rosenstiel P."/>
            <person name="Hippler M."/>
            <person name="Laroche J."/>
        </authorList>
    </citation>
    <scope>NUCLEOTIDE SEQUENCE [LARGE SCALE GENOMIC DNA]</scope>
    <source>
        <strain evidence="8 9">CCMP1005</strain>
    </source>
</reference>
<feature type="region of interest" description="Disordered" evidence="7">
    <location>
        <begin position="184"/>
        <end position="226"/>
    </location>
</feature>
<evidence type="ECO:0000256" key="3">
    <source>
        <dbReference type="ARBA" id="ARBA00022448"/>
    </source>
</evidence>
<evidence type="ECO:0000313" key="9">
    <source>
        <dbReference type="Proteomes" id="UP000266841"/>
    </source>
</evidence>
<comment type="similarity">
    <text evidence="2">Belongs to the SNF7 family.</text>
</comment>
<dbReference type="GO" id="GO:0006900">
    <property type="term" value="P:vesicle budding from membrane"/>
    <property type="evidence" value="ECO:0007669"/>
    <property type="project" value="TreeGrafter"/>
</dbReference>
<dbReference type="EMBL" id="AGNL01015666">
    <property type="protein sequence ID" value="EJK65574.1"/>
    <property type="molecule type" value="Genomic_DNA"/>
</dbReference>
<dbReference type="GO" id="GO:0015031">
    <property type="term" value="P:protein transport"/>
    <property type="evidence" value="ECO:0007669"/>
    <property type="project" value="UniProtKB-KW"/>
</dbReference>
<dbReference type="Proteomes" id="UP000266841">
    <property type="component" value="Unassembled WGS sequence"/>
</dbReference>
<evidence type="ECO:0008006" key="10">
    <source>
        <dbReference type="Google" id="ProtNLM"/>
    </source>
</evidence>
<dbReference type="GO" id="GO:0000815">
    <property type="term" value="C:ESCRT III complex"/>
    <property type="evidence" value="ECO:0007669"/>
    <property type="project" value="TreeGrafter"/>
</dbReference>
<proteinExistence type="inferred from homology"/>
<sequence length="226" mass="25231">MGGTQSKKGTRKPVSQPQKKGGTVTAIDRATLDLKNSRDRLSRYRAKLDKDVEKLAARAKTLHGEGKSKQALQLMRLRKNKLQEVDRVEQQLLSVLQLVDKIAEKKNEQEVIVAMKRGKDALQKMHDQMGIDDVLNLMDDIRDQDDVEKQINEALGQDIVSADLDDEAVLAELNQLEEELRLESEAKSSAEVNVNMPDVPSVPLPRREEKNTATTTTDTARVAVPA</sequence>
<feature type="region of interest" description="Disordered" evidence="7">
    <location>
        <begin position="1"/>
        <end position="29"/>
    </location>
</feature>
<dbReference type="AlphaFoldDB" id="K0SKU6"/>
<evidence type="ECO:0000313" key="8">
    <source>
        <dbReference type="EMBL" id="EJK65574.1"/>
    </source>
</evidence>
<protein>
    <recommendedName>
        <fullName evidence="10">Charged multivesicular body protein 6</fullName>
    </recommendedName>
</protein>
<gene>
    <name evidence="8" type="ORF">THAOC_13547</name>
</gene>
<dbReference type="eggNOG" id="KOG2910">
    <property type="taxonomic scope" value="Eukaryota"/>
</dbReference>
<dbReference type="GO" id="GO:0005771">
    <property type="term" value="C:multivesicular body"/>
    <property type="evidence" value="ECO:0007669"/>
    <property type="project" value="TreeGrafter"/>
</dbReference>
<dbReference type="OrthoDB" id="441172at2759"/>